<evidence type="ECO:0000256" key="3">
    <source>
        <dbReference type="ARBA" id="ARBA00023125"/>
    </source>
</evidence>
<dbReference type="EMBL" id="CP071504">
    <property type="protein sequence ID" value="QSX31736.1"/>
    <property type="molecule type" value="Genomic_DNA"/>
</dbReference>
<evidence type="ECO:0000256" key="2">
    <source>
        <dbReference type="ARBA" id="ARBA00022884"/>
    </source>
</evidence>
<gene>
    <name evidence="7" type="primary">hslR</name>
    <name evidence="7" type="ORF">JYB88_00745</name>
</gene>
<accession>A0A974XR24</accession>
<evidence type="ECO:0000313" key="7">
    <source>
        <dbReference type="EMBL" id="QSX31736.1"/>
    </source>
</evidence>
<evidence type="ECO:0000259" key="6">
    <source>
        <dbReference type="SMART" id="SM00363"/>
    </source>
</evidence>
<dbReference type="InterPro" id="IPR036986">
    <property type="entry name" value="S4_RNA-bd_sf"/>
</dbReference>
<comment type="similarity">
    <text evidence="1 4">Belongs to the HSP15 family.</text>
</comment>
<evidence type="ECO:0000256" key="5">
    <source>
        <dbReference type="SAM" id="MobiDB-lite"/>
    </source>
</evidence>
<feature type="compositionally biased region" description="Basic and acidic residues" evidence="5">
    <location>
        <begin position="117"/>
        <end position="135"/>
    </location>
</feature>
<dbReference type="PROSITE" id="PS50889">
    <property type="entry name" value="S4"/>
    <property type="match status" value="1"/>
</dbReference>
<feature type="domain" description="RNA-binding S4" evidence="6">
    <location>
        <begin position="13"/>
        <end position="76"/>
    </location>
</feature>
<dbReference type="SUPFAM" id="SSF55174">
    <property type="entry name" value="Alpha-L RNA-binding motif"/>
    <property type="match status" value="1"/>
</dbReference>
<dbReference type="CDD" id="cd00165">
    <property type="entry name" value="S4"/>
    <property type="match status" value="1"/>
</dbReference>
<feature type="region of interest" description="Disordered" evidence="5">
    <location>
        <begin position="95"/>
        <end position="135"/>
    </location>
</feature>
<proteinExistence type="inferred from homology"/>
<name>A0A974XR24_9GAMM</name>
<keyword evidence="7" id="KW-0346">Stress response</keyword>
<dbReference type="GO" id="GO:0043023">
    <property type="term" value="F:ribosomal large subunit binding"/>
    <property type="evidence" value="ECO:0007669"/>
    <property type="project" value="InterPro"/>
</dbReference>
<dbReference type="AlphaFoldDB" id="A0A974XR24"/>
<dbReference type="Pfam" id="PF01479">
    <property type="entry name" value="S4"/>
    <property type="match status" value="1"/>
</dbReference>
<reference evidence="7 8" key="1">
    <citation type="submission" date="2021-03" db="EMBL/GenBank/DDBJ databases">
        <title>Novel species identification of genus Shewanella.</title>
        <authorList>
            <person name="Liu G."/>
            <person name="Zhang Q."/>
        </authorList>
    </citation>
    <scope>NUCLEOTIDE SEQUENCE [LARGE SCALE GENOMIC DNA]</scope>
    <source>
        <strain evidence="7 8">FJAT-53726</strain>
    </source>
</reference>
<evidence type="ECO:0000256" key="4">
    <source>
        <dbReference type="PIRNR" id="PIRNR016821"/>
    </source>
</evidence>
<dbReference type="GO" id="GO:0034605">
    <property type="term" value="P:cellular response to heat"/>
    <property type="evidence" value="ECO:0007669"/>
    <property type="project" value="InterPro"/>
</dbReference>
<dbReference type="Gene3D" id="3.10.290.10">
    <property type="entry name" value="RNA-binding S4 domain"/>
    <property type="match status" value="1"/>
</dbReference>
<dbReference type="KEGG" id="scyp:JYB88_00745"/>
<dbReference type="InterPro" id="IPR002942">
    <property type="entry name" value="S4_RNA-bd"/>
</dbReference>
<keyword evidence="3 4" id="KW-0238">DNA-binding</keyword>
<dbReference type="SMART" id="SM00363">
    <property type="entry name" value="S4"/>
    <property type="match status" value="1"/>
</dbReference>
<dbReference type="NCBIfam" id="NF007673">
    <property type="entry name" value="PRK10348.1"/>
    <property type="match status" value="1"/>
</dbReference>
<dbReference type="Proteomes" id="UP000663281">
    <property type="component" value="Chromosome"/>
</dbReference>
<evidence type="ECO:0000313" key="8">
    <source>
        <dbReference type="Proteomes" id="UP000663281"/>
    </source>
</evidence>
<organism evidence="7 8">
    <name type="scientific">Shewanella cyperi</name>
    <dbReference type="NCBI Taxonomy" id="2814292"/>
    <lineage>
        <taxon>Bacteria</taxon>
        <taxon>Pseudomonadati</taxon>
        <taxon>Pseudomonadota</taxon>
        <taxon>Gammaproteobacteria</taxon>
        <taxon>Alteromonadales</taxon>
        <taxon>Shewanellaceae</taxon>
        <taxon>Shewanella</taxon>
    </lineage>
</organism>
<protein>
    <recommendedName>
        <fullName evidence="4">Heat shock protein 15</fullName>
    </recommendedName>
</protein>
<keyword evidence="8" id="KW-1185">Reference proteome</keyword>
<feature type="compositionally biased region" description="Basic and acidic residues" evidence="5">
    <location>
        <begin position="96"/>
        <end position="107"/>
    </location>
</feature>
<dbReference type="PIRSF" id="PIRSF016821">
    <property type="entry name" value="HSP15"/>
    <property type="match status" value="1"/>
</dbReference>
<dbReference type="GO" id="GO:0003677">
    <property type="term" value="F:DNA binding"/>
    <property type="evidence" value="ECO:0007669"/>
    <property type="project" value="UniProtKB-KW"/>
</dbReference>
<evidence type="ECO:0000256" key="1">
    <source>
        <dbReference type="ARBA" id="ARBA00008396"/>
    </source>
</evidence>
<sequence length="135" mass="15372">MDSKKSAAEPTSVRLDKWLWAARFYKTRALAKEMINGGKVTYNGQRAKCSRNAEVGAVLKLRQGYDEKEIVIEKLSEQRQGAEIAQTLYKETQASVDKRARNAEARRLNLHNPAPDSKPDKKQRRELLRIKSGSE</sequence>
<dbReference type="InterPro" id="IPR025708">
    <property type="entry name" value="HSP15"/>
</dbReference>
<dbReference type="RefSeq" id="WP_207326196.1">
    <property type="nucleotide sequence ID" value="NZ_CP071504.1"/>
</dbReference>
<dbReference type="GO" id="GO:0003727">
    <property type="term" value="F:single-stranded RNA binding"/>
    <property type="evidence" value="ECO:0007669"/>
    <property type="project" value="InterPro"/>
</dbReference>
<keyword evidence="2 4" id="KW-0694">RNA-binding</keyword>